<sequence length="327" mass="37506">MGYTKLQELLDLARELQANSIGFTVEQMMDRTERSRKTVERMLRGLSELGLKPTSASIEGDHHRRKRWRLDGLPSDLLTLEPSERSALERHLNTLQKSTEKEALIKVLAHQKPLSKHLAIDQEMLIEREAHIGKVGPRSQIDEILMSVLEKALKGFEELNMLYRAAAKPRATWRTVRPLGVLFSRFGYLVASSGQRTPITYRLDLIEKAKLAGTYFSTQPSWNFKDWANESFGVFHGDETLDVKLRFRKIAAQRAGKIQFHPSQTTKRNRDGSLVVRLRCQGHRELIHELCHPDWIGNVVIDEPEALKQEYLGYLSTLQKAVEAPEF</sequence>
<dbReference type="PROSITE" id="PS52050">
    <property type="entry name" value="WYL"/>
    <property type="match status" value="1"/>
</dbReference>
<dbReference type="PANTHER" id="PTHR34580">
    <property type="match status" value="1"/>
</dbReference>
<dbReference type="EMBL" id="UINC01084060">
    <property type="protein sequence ID" value="SVC30349.1"/>
    <property type="molecule type" value="Genomic_DNA"/>
</dbReference>
<protein>
    <recommendedName>
        <fullName evidence="1">WYL domain-containing protein</fullName>
    </recommendedName>
</protein>
<dbReference type="InterPro" id="IPR026881">
    <property type="entry name" value="WYL_dom"/>
</dbReference>
<proteinExistence type="predicted"/>
<dbReference type="Pfam" id="PF13280">
    <property type="entry name" value="WYL"/>
    <property type="match status" value="1"/>
</dbReference>
<dbReference type="InterPro" id="IPR051534">
    <property type="entry name" value="CBASS_pafABC_assoc_protein"/>
</dbReference>
<dbReference type="PANTHER" id="PTHR34580:SF1">
    <property type="entry name" value="PROTEIN PAFC"/>
    <property type="match status" value="1"/>
</dbReference>
<gene>
    <name evidence="2" type="ORF">METZ01_LOCUS283203</name>
</gene>
<dbReference type="AlphaFoldDB" id="A0A382L189"/>
<organism evidence="2">
    <name type="scientific">marine metagenome</name>
    <dbReference type="NCBI Taxonomy" id="408172"/>
    <lineage>
        <taxon>unclassified sequences</taxon>
        <taxon>metagenomes</taxon>
        <taxon>ecological metagenomes</taxon>
    </lineage>
</organism>
<name>A0A382L189_9ZZZZ</name>
<accession>A0A382L189</accession>
<feature type="domain" description="WYL" evidence="1">
    <location>
        <begin position="147"/>
        <end position="210"/>
    </location>
</feature>
<evidence type="ECO:0000259" key="1">
    <source>
        <dbReference type="Pfam" id="PF13280"/>
    </source>
</evidence>
<evidence type="ECO:0000313" key="2">
    <source>
        <dbReference type="EMBL" id="SVC30349.1"/>
    </source>
</evidence>
<reference evidence="2" key="1">
    <citation type="submission" date="2018-05" db="EMBL/GenBank/DDBJ databases">
        <authorList>
            <person name="Lanie J.A."/>
            <person name="Ng W.-L."/>
            <person name="Kazmierczak K.M."/>
            <person name="Andrzejewski T.M."/>
            <person name="Davidsen T.M."/>
            <person name="Wayne K.J."/>
            <person name="Tettelin H."/>
            <person name="Glass J.I."/>
            <person name="Rusch D."/>
            <person name="Podicherti R."/>
            <person name="Tsui H.-C.T."/>
            <person name="Winkler M.E."/>
        </authorList>
    </citation>
    <scope>NUCLEOTIDE SEQUENCE</scope>
</reference>